<dbReference type="GO" id="GO:0009383">
    <property type="term" value="F:rRNA (cytosine-C5-)-methyltransferase activity"/>
    <property type="evidence" value="ECO:0007669"/>
    <property type="project" value="TreeGrafter"/>
</dbReference>
<dbReference type="InterPro" id="IPR029063">
    <property type="entry name" value="SAM-dependent_MTases_sf"/>
</dbReference>
<keyword evidence="9 13" id="KW-0694">RNA-binding</keyword>
<dbReference type="GO" id="GO:0003723">
    <property type="term" value="F:RNA binding"/>
    <property type="evidence" value="ECO:0007669"/>
    <property type="project" value="UniProtKB-UniRule"/>
</dbReference>
<evidence type="ECO:0000256" key="4">
    <source>
        <dbReference type="ARBA" id="ARBA00022490"/>
    </source>
</evidence>
<dbReference type="PRINTS" id="PR02008">
    <property type="entry name" value="RCMTFAMILY"/>
</dbReference>
<evidence type="ECO:0000256" key="9">
    <source>
        <dbReference type="ARBA" id="ARBA00022884"/>
    </source>
</evidence>
<dbReference type="FunFam" id="3.40.50.150:FF:000022">
    <property type="entry name" value="Ribosomal RNA small subunit methyltransferase B"/>
    <property type="match status" value="1"/>
</dbReference>
<accession>A0A1H7F5A2</accession>
<dbReference type="CDD" id="cd02440">
    <property type="entry name" value="AdoMet_MTases"/>
    <property type="match status" value="1"/>
</dbReference>
<evidence type="ECO:0000256" key="11">
    <source>
        <dbReference type="ARBA" id="ARBA00031088"/>
    </source>
</evidence>
<dbReference type="EMBL" id="FOAS01000001">
    <property type="protein sequence ID" value="SEK21303.1"/>
    <property type="molecule type" value="Genomic_DNA"/>
</dbReference>
<evidence type="ECO:0000256" key="5">
    <source>
        <dbReference type="ARBA" id="ARBA00022552"/>
    </source>
</evidence>
<dbReference type="GO" id="GO:0070475">
    <property type="term" value="P:rRNA base methylation"/>
    <property type="evidence" value="ECO:0007669"/>
    <property type="project" value="TreeGrafter"/>
</dbReference>
<dbReference type="InterPro" id="IPR006027">
    <property type="entry name" value="NusB_RsmB_TIM44"/>
</dbReference>
<evidence type="ECO:0000313" key="15">
    <source>
        <dbReference type="EMBL" id="SEK21303.1"/>
    </source>
</evidence>
<dbReference type="Gene3D" id="1.10.940.10">
    <property type="entry name" value="NusB-like"/>
    <property type="match status" value="1"/>
</dbReference>
<feature type="binding site" evidence="13">
    <location>
        <position position="299"/>
    </location>
    <ligand>
        <name>S-adenosyl-L-methionine</name>
        <dbReference type="ChEBI" id="CHEBI:59789"/>
    </ligand>
</feature>
<comment type="catalytic activity">
    <reaction evidence="12">
        <text>cytidine(967) in 16S rRNA + S-adenosyl-L-methionine = 5-methylcytidine(967) in 16S rRNA + S-adenosyl-L-homocysteine + H(+)</text>
        <dbReference type="Rhea" id="RHEA:42748"/>
        <dbReference type="Rhea" id="RHEA-COMP:10219"/>
        <dbReference type="Rhea" id="RHEA-COMP:10220"/>
        <dbReference type="ChEBI" id="CHEBI:15378"/>
        <dbReference type="ChEBI" id="CHEBI:57856"/>
        <dbReference type="ChEBI" id="CHEBI:59789"/>
        <dbReference type="ChEBI" id="CHEBI:74483"/>
        <dbReference type="ChEBI" id="CHEBI:82748"/>
        <dbReference type="EC" id="2.1.1.176"/>
    </reaction>
</comment>
<keyword evidence="16" id="KW-1185">Reference proteome</keyword>
<dbReference type="PANTHER" id="PTHR22807:SF61">
    <property type="entry name" value="NOL1_NOP2_SUN FAMILY PROTEIN _ ANTITERMINATION NUSB DOMAIN-CONTAINING PROTEIN"/>
    <property type="match status" value="1"/>
</dbReference>
<feature type="binding site" evidence="13">
    <location>
        <begin position="251"/>
        <end position="257"/>
    </location>
    <ligand>
        <name>S-adenosyl-L-methionine</name>
        <dbReference type="ChEBI" id="CHEBI:59789"/>
    </ligand>
</feature>
<dbReference type="EC" id="2.1.1.176" evidence="3"/>
<organism evidence="15 16">
    <name type="scientific">Atopomonas hussainii</name>
    <dbReference type="NCBI Taxonomy" id="1429083"/>
    <lineage>
        <taxon>Bacteria</taxon>
        <taxon>Pseudomonadati</taxon>
        <taxon>Pseudomonadota</taxon>
        <taxon>Gammaproteobacteria</taxon>
        <taxon>Pseudomonadales</taxon>
        <taxon>Pseudomonadaceae</taxon>
        <taxon>Atopomonas</taxon>
    </lineage>
</organism>
<evidence type="ECO:0000256" key="6">
    <source>
        <dbReference type="ARBA" id="ARBA00022603"/>
    </source>
</evidence>
<dbReference type="PANTHER" id="PTHR22807">
    <property type="entry name" value="NOP2 YEAST -RELATED NOL1/NOP2/FMU SUN DOMAIN-CONTAINING"/>
    <property type="match status" value="1"/>
</dbReference>
<evidence type="ECO:0000256" key="2">
    <source>
        <dbReference type="ARBA" id="ARBA00004496"/>
    </source>
</evidence>
<dbReference type="PROSITE" id="PS51686">
    <property type="entry name" value="SAM_MT_RSMB_NOP"/>
    <property type="match status" value="1"/>
</dbReference>
<name>A0A1H7F5A2_9GAMM</name>
<evidence type="ECO:0000256" key="1">
    <source>
        <dbReference type="ARBA" id="ARBA00002724"/>
    </source>
</evidence>
<comment type="function">
    <text evidence="1">Specifically methylates the cytosine at position 967 (m5C967) of 16S rRNA.</text>
</comment>
<dbReference type="InterPro" id="IPR001678">
    <property type="entry name" value="MeTrfase_RsmB-F_NOP2_dom"/>
</dbReference>
<dbReference type="SUPFAM" id="SSF53335">
    <property type="entry name" value="S-adenosyl-L-methionine-dependent methyltransferases"/>
    <property type="match status" value="1"/>
</dbReference>
<dbReference type="Gene3D" id="3.30.70.1170">
    <property type="entry name" value="Sun protein, domain 3"/>
    <property type="match status" value="1"/>
</dbReference>
<dbReference type="InterPro" id="IPR023267">
    <property type="entry name" value="RCMT"/>
</dbReference>
<evidence type="ECO:0000256" key="3">
    <source>
        <dbReference type="ARBA" id="ARBA00012140"/>
    </source>
</evidence>
<dbReference type="Pfam" id="PF01029">
    <property type="entry name" value="NusB"/>
    <property type="match status" value="1"/>
</dbReference>
<evidence type="ECO:0000256" key="8">
    <source>
        <dbReference type="ARBA" id="ARBA00022691"/>
    </source>
</evidence>
<comment type="subcellular location">
    <subcellularLocation>
        <location evidence="2">Cytoplasm</location>
    </subcellularLocation>
</comment>
<feature type="binding site" evidence="13">
    <location>
        <position position="318"/>
    </location>
    <ligand>
        <name>S-adenosyl-L-methionine</name>
        <dbReference type="ChEBI" id="CHEBI:59789"/>
    </ligand>
</feature>
<dbReference type="Proteomes" id="UP000185766">
    <property type="component" value="Unassembled WGS sequence"/>
</dbReference>
<dbReference type="InterPro" id="IPR049560">
    <property type="entry name" value="MeTrfase_RsmB-F_NOP2_cat"/>
</dbReference>
<dbReference type="RefSeq" id="WP_074864066.1">
    <property type="nucleotide sequence ID" value="NZ_FOAS01000001.1"/>
</dbReference>
<keyword evidence="6 13" id="KW-0489">Methyltransferase</keyword>
<dbReference type="STRING" id="1429083.GCA_001885685_02439"/>
<keyword evidence="8 13" id="KW-0949">S-adenosyl-L-methionine</keyword>
<dbReference type="InterPro" id="IPR054728">
    <property type="entry name" value="RsmB-like_ferredoxin"/>
</dbReference>
<proteinExistence type="inferred from homology"/>
<dbReference type="InterPro" id="IPR035926">
    <property type="entry name" value="NusB-like_sf"/>
</dbReference>
<dbReference type="GO" id="GO:0006355">
    <property type="term" value="P:regulation of DNA-templated transcription"/>
    <property type="evidence" value="ECO:0007669"/>
    <property type="project" value="InterPro"/>
</dbReference>
<dbReference type="NCBIfam" id="TIGR00563">
    <property type="entry name" value="rsmB"/>
    <property type="match status" value="1"/>
</dbReference>
<dbReference type="AlphaFoldDB" id="A0A1H7F5A2"/>
<keyword evidence="4" id="KW-0963">Cytoplasm</keyword>
<protein>
    <recommendedName>
        <fullName evidence="3">16S rRNA (cytosine(967)-C(5))-methyltransferase</fullName>
        <ecNumber evidence="3">2.1.1.176</ecNumber>
    </recommendedName>
    <alternativeName>
        <fullName evidence="10">16S rRNA m5C967 methyltransferase</fullName>
    </alternativeName>
    <alternativeName>
        <fullName evidence="11">rRNA (cytosine-C(5)-)-methyltransferase RsmB</fullName>
    </alternativeName>
</protein>
<keyword evidence="7 13" id="KW-0808">Transferase</keyword>
<evidence type="ECO:0000256" key="10">
    <source>
        <dbReference type="ARBA" id="ARBA00030399"/>
    </source>
</evidence>
<sequence length="432" mass="47248">MNPRLAACHALSGLLQQHGSLASLLPPLLAKVEARERGLVQELVYGTCRWLPRLQTMAALLLDKPFKKDDSDLQAVLLCGLYQLNFTRIAAHAAVSESVALAAALGKPWATGVLNAVLRRAQREPEQLAAQADEHESARYAHPGWLLKRLKKDWPEHWPAICAGNNAQAPMTLRVNVRHANRDEYLARLTNAGIDARACEHAPQGITLAAPCDVQQLPGFTEGHVSVQDEAAQLAADLLEAQDGQRVLDACCAPGGKTCHVLEQHDVSMLAIDLEAERLTRVEENLARLQLTATLKAGDARDVASWWDGKPLQRIMLDAPCSATGVIRRHPDIKWLRKAADIQALSKLQLELLQALWPTLEVGGILLYATCSIMPAENSHVIGQFLATTPGARELDMPGHWGVKQAHGRQLFPSEHGHDGFYYAKLIKISAA</sequence>
<feature type="active site" description="Nucleophile" evidence="13">
    <location>
        <position position="371"/>
    </location>
</feature>
<feature type="domain" description="SAM-dependent MTase RsmB/NOP-type" evidence="14">
    <location>
        <begin position="161"/>
        <end position="429"/>
    </location>
</feature>
<dbReference type="Gene3D" id="1.10.287.730">
    <property type="entry name" value="Helix hairpin bin"/>
    <property type="match status" value="1"/>
</dbReference>
<dbReference type="GO" id="GO:0005829">
    <property type="term" value="C:cytosol"/>
    <property type="evidence" value="ECO:0007669"/>
    <property type="project" value="TreeGrafter"/>
</dbReference>
<feature type="binding site" evidence="13">
    <location>
        <position position="273"/>
    </location>
    <ligand>
        <name>S-adenosyl-L-methionine</name>
        <dbReference type="ChEBI" id="CHEBI:59789"/>
    </ligand>
</feature>
<dbReference type="Pfam" id="PF01189">
    <property type="entry name" value="Methyltr_RsmB-F"/>
    <property type="match status" value="1"/>
</dbReference>
<comment type="similarity">
    <text evidence="13">Belongs to the class I-like SAM-binding methyltransferase superfamily. RsmB/NOP family.</text>
</comment>
<evidence type="ECO:0000256" key="13">
    <source>
        <dbReference type="PROSITE-ProRule" id="PRU01023"/>
    </source>
</evidence>
<evidence type="ECO:0000259" key="14">
    <source>
        <dbReference type="PROSITE" id="PS51686"/>
    </source>
</evidence>
<reference evidence="15 16" key="1">
    <citation type="submission" date="2016-10" db="EMBL/GenBank/DDBJ databases">
        <authorList>
            <person name="de Groot N.N."/>
        </authorList>
    </citation>
    <scope>NUCLEOTIDE SEQUENCE [LARGE SCALE GENOMIC DNA]</scope>
    <source>
        <strain evidence="15 16">JCM 19513</strain>
    </source>
</reference>
<evidence type="ECO:0000313" key="16">
    <source>
        <dbReference type="Proteomes" id="UP000185766"/>
    </source>
</evidence>
<dbReference type="Gene3D" id="3.40.50.150">
    <property type="entry name" value="Vaccinia Virus protein VP39"/>
    <property type="match status" value="1"/>
</dbReference>
<evidence type="ECO:0000256" key="7">
    <source>
        <dbReference type="ARBA" id="ARBA00022679"/>
    </source>
</evidence>
<keyword evidence="5" id="KW-0698">rRNA processing</keyword>
<dbReference type="NCBIfam" id="NF008149">
    <property type="entry name" value="PRK10901.1"/>
    <property type="match status" value="1"/>
</dbReference>
<dbReference type="InterPro" id="IPR004573">
    <property type="entry name" value="rRNA_ssu_MeTfrase_B"/>
</dbReference>
<dbReference type="FunFam" id="3.30.70.1170:FF:000002">
    <property type="entry name" value="Ribosomal RNA small subunit methyltransferase B"/>
    <property type="match status" value="1"/>
</dbReference>
<gene>
    <name evidence="15" type="ORF">SAMN05216214_101116</name>
</gene>
<dbReference type="SUPFAM" id="SSF48013">
    <property type="entry name" value="NusB-like"/>
    <property type="match status" value="1"/>
</dbReference>
<evidence type="ECO:0000256" key="12">
    <source>
        <dbReference type="ARBA" id="ARBA00047283"/>
    </source>
</evidence>
<dbReference type="Pfam" id="PF22458">
    <property type="entry name" value="RsmF-B_ferredox"/>
    <property type="match status" value="1"/>
</dbReference>